<protein>
    <submittedName>
        <fullName evidence="1">Uncharacterized protein</fullName>
    </submittedName>
</protein>
<gene>
    <name evidence="1" type="primary">RvY_02587-1</name>
    <name evidence="1" type="synonym">RvY_02587.1</name>
    <name evidence="1" type="ORF">RvY_02587</name>
</gene>
<accession>A0A1D1UUS5</accession>
<feature type="non-terminal residue" evidence="1">
    <location>
        <position position="44"/>
    </location>
</feature>
<sequence>MASPGTIKSLSQPDDRAAFHITSMYEDTGQEAKQDFHLMMLILT</sequence>
<dbReference type="AlphaFoldDB" id="A0A1D1UUS5"/>
<comment type="caution">
    <text evidence="1">The sequence shown here is derived from an EMBL/GenBank/DDBJ whole genome shotgun (WGS) entry which is preliminary data.</text>
</comment>
<dbReference type="EMBL" id="BDGG01000001">
    <property type="protein sequence ID" value="GAU90123.1"/>
    <property type="molecule type" value="Genomic_DNA"/>
</dbReference>
<keyword evidence="2" id="KW-1185">Reference proteome</keyword>
<evidence type="ECO:0000313" key="1">
    <source>
        <dbReference type="EMBL" id="GAU90123.1"/>
    </source>
</evidence>
<proteinExistence type="predicted"/>
<evidence type="ECO:0000313" key="2">
    <source>
        <dbReference type="Proteomes" id="UP000186922"/>
    </source>
</evidence>
<reference evidence="1 2" key="1">
    <citation type="journal article" date="2016" name="Nat. Commun.">
        <title>Extremotolerant tardigrade genome and improved radiotolerance of human cultured cells by tardigrade-unique protein.</title>
        <authorList>
            <person name="Hashimoto T."/>
            <person name="Horikawa D.D."/>
            <person name="Saito Y."/>
            <person name="Kuwahara H."/>
            <person name="Kozuka-Hata H."/>
            <person name="Shin-I T."/>
            <person name="Minakuchi Y."/>
            <person name="Ohishi K."/>
            <person name="Motoyama A."/>
            <person name="Aizu T."/>
            <person name="Enomoto A."/>
            <person name="Kondo K."/>
            <person name="Tanaka S."/>
            <person name="Hara Y."/>
            <person name="Koshikawa S."/>
            <person name="Sagara H."/>
            <person name="Miura T."/>
            <person name="Yokobori S."/>
            <person name="Miyagawa K."/>
            <person name="Suzuki Y."/>
            <person name="Kubo T."/>
            <person name="Oyama M."/>
            <person name="Kohara Y."/>
            <person name="Fujiyama A."/>
            <person name="Arakawa K."/>
            <person name="Katayama T."/>
            <person name="Toyoda A."/>
            <person name="Kunieda T."/>
        </authorList>
    </citation>
    <scope>NUCLEOTIDE SEQUENCE [LARGE SCALE GENOMIC DNA]</scope>
    <source>
        <strain evidence="1 2">YOKOZUNA-1</strain>
    </source>
</reference>
<name>A0A1D1UUS5_RAMVA</name>
<organism evidence="1 2">
    <name type="scientific">Ramazzottius varieornatus</name>
    <name type="common">Water bear</name>
    <name type="synonym">Tardigrade</name>
    <dbReference type="NCBI Taxonomy" id="947166"/>
    <lineage>
        <taxon>Eukaryota</taxon>
        <taxon>Metazoa</taxon>
        <taxon>Ecdysozoa</taxon>
        <taxon>Tardigrada</taxon>
        <taxon>Eutardigrada</taxon>
        <taxon>Parachela</taxon>
        <taxon>Hypsibioidea</taxon>
        <taxon>Ramazzottiidae</taxon>
        <taxon>Ramazzottius</taxon>
    </lineage>
</organism>
<dbReference type="Proteomes" id="UP000186922">
    <property type="component" value="Unassembled WGS sequence"/>
</dbReference>